<dbReference type="VEuPathDB" id="TriTrypDB:TRSC58_04164"/>
<protein>
    <recommendedName>
        <fullName evidence="1">RNA-editing substrate-binding complex 8 protein HEAT repeats domain-containing protein</fullName>
    </recommendedName>
</protein>
<sequence>MRRSIYWRQSRVLAMLIDAVSRRRVGLEPEDVYRICALLKAKNDALLLQKNQPFLSGLHAEYQKMGPDAVTPFQRTFIDGVFAALPCAVLNSYPCRVEDGETSTTNSAGMAVAGKQHQKWSKAMTMATASETSANALAADNANDAVVAKRDAAIRSDEALAVEGRIAAIWEVVQEYQSTNFIGTDGTQKIHKHCKALELQLRQMKPFEVASLVRALAIINYQDYTFTNLIARRSCEVASKLSSSELCRTYFNLSKLQSHDSLVAFVNQIEAQMERFHREQIQFVAMALERQPQIASAPARMAPKLLARAVSHFSEKDGILYHRALLIVAARYNLSRHPAVMKIFEDASKHLENIPERDLLALLQSAVDLSISAGTPGLTELLSKVEGVVCTIDIRHADALMDILSVLPIDTSGIMAKLMNRLVTDAGKLSITQLTFILDLLSSYPPAKGNACVAALAFAASLRAEFFDREALEQVVLSLAQINLFSDDFYTLVLVLQESKGGFRSFDKLASLMKWCSREVVLDVRGQDMITKGILSLAPTMNDEELAETRRLLTQLGVKDKNVHQMIFRRAKQLQREAGSRWTRRGYTNAADDFT</sequence>
<comment type="caution">
    <text evidence="2">The sequence shown here is derived from an EMBL/GenBank/DDBJ whole genome shotgun (WGS) entry which is preliminary data.</text>
</comment>
<evidence type="ECO:0000313" key="2">
    <source>
        <dbReference type="EMBL" id="RNF12901.1"/>
    </source>
</evidence>
<dbReference type="EMBL" id="MKGL01000001">
    <property type="protein sequence ID" value="RNF12901.1"/>
    <property type="molecule type" value="Genomic_DNA"/>
</dbReference>
<reference evidence="2 3" key="1">
    <citation type="journal article" date="2018" name="BMC Genomics">
        <title>Genomic comparison of Trypanosoma conorhini and Trypanosoma rangeli to Trypanosoma cruzi strains of high and low virulence.</title>
        <authorList>
            <person name="Bradwell K.R."/>
            <person name="Koparde V.N."/>
            <person name="Matveyev A.V."/>
            <person name="Serrano M.G."/>
            <person name="Alves J.M."/>
            <person name="Parikh H."/>
            <person name="Huang B."/>
            <person name="Lee V."/>
            <person name="Espinosa-Alvarez O."/>
            <person name="Ortiz P.A."/>
            <person name="Costa-Martins A.G."/>
            <person name="Teixeira M.M."/>
            <person name="Buck G.A."/>
        </authorList>
    </citation>
    <scope>NUCLEOTIDE SEQUENCE [LARGE SCALE GENOMIC DNA]</scope>
    <source>
        <strain evidence="2 3">AM80</strain>
    </source>
</reference>
<dbReference type="InterPro" id="IPR058977">
    <property type="entry name" value="RESC8_HEAT"/>
</dbReference>
<evidence type="ECO:0000313" key="3">
    <source>
        <dbReference type="Proteomes" id="UP000283634"/>
    </source>
</evidence>
<dbReference type="CDD" id="cd23736">
    <property type="entry name" value="RESC8-like"/>
    <property type="match status" value="1"/>
</dbReference>
<dbReference type="GeneID" id="40323992"/>
<feature type="domain" description="RNA-editing substrate-binding complex 8 protein HEAT repeats" evidence="1">
    <location>
        <begin position="174"/>
        <end position="576"/>
    </location>
</feature>
<dbReference type="OrthoDB" id="271836at2759"/>
<proteinExistence type="predicted"/>
<keyword evidence="3" id="KW-1185">Reference proteome</keyword>
<dbReference type="OMA" id="NYTNYEH"/>
<dbReference type="RefSeq" id="XP_029243044.1">
    <property type="nucleotide sequence ID" value="XM_029377154.1"/>
</dbReference>
<gene>
    <name evidence="2" type="ORF">TraAM80_00059</name>
</gene>
<name>A0A3R7LEP3_TRYRA</name>
<organism evidence="2 3">
    <name type="scientific">Trypanosoma rangeli</name>
    <dbReference type="NCBI Taxonomy" id="5698"/>
    <lineage>
        <taxon>Eukaryota</taxon>
        <taxon>Discoba</taxon>
        <taxon>Euglenozoa</taxon>
        <taxon>Kinetoplastea</taxon>
        <taxon>Metakinetoplastina</taxon>
        <taxon>Trypanosomatida</taxon>
        <taxon>Trypanosomatidae</taxon>
        <taxon>Trypanosoma</taxon>
        <taxon>Herpetosoma</taxon>
    </lineage>
</organism>
<accession>A0A3R7LEP3</accession>
<evidence type="ECO:0000259" key="1">
    <source>
        <dbReference type="Pfam" id="PF26172"/>
    </source>
</evidence>
<dbReference type="Pfam" id="PF26172">
    <property type="entry name" value="RESC8"/>
    <property type="match status" value="1"/>
</dbReference>
<dbReference type="Proteomes" id="UP000283634">
    <property type="component" value="Unassembled WGS sequence"/>
</dbReference>
<dbReference type="AlphaFoldDB" id="A0A3R7LEP3"/>